<reference evidence="7" key="2">
    <citation type="submission" date="2025-09" db="UniProtKB">
        <authorList>
            <consortium name="Ensembl"/>
        </authorList>
    </citation>
    <scope>IDENTIFICATION</scope>
</reference>
<evidence type="ECO:0000313" key="8">
    <source>
        <dbReference type="Proteomes" id="UP001108240"/>
    </source>
</evidence>
<keyword evidence="3" id="KW-0862">Zinc</keyword>
<dbReference type="GeneTree" id="ENSGT01150000286899"/>
<organism evidence="7 8">
    <name type="scientific">Cyprinus carpio carpio</name>
    <dbReference type="NCBI Taxonomy" id="630221"/>
    <lineage>
        <taxon>Eukaryota</taxon>
        <taxon>Metazoa</taxon>
        <taxon>Chordata</taxon>
        <taxon>Craniata</taxon>
        <taxon>Vertebrata</taxon>
        <taxon>Euteleostomi</taxon>
        <taxon>Actinopterygii</taxon>
        <taxon>Neopterygii</taxon>
        <taxon>Teleostei</taxon>
        <taxon>Ostariophysi</taxon>
        <taxon>Cypriniformes</taxon>
        <taxon>Cyprinidae</taxon>
        <taxon>Cyprininae</taxon>
        <taxon>Cyprinus</taxon>
    </lineage>
</organism>
<dbReference type="AlphaFoldDB" id="A0A9J7Y0D5"/>
<feature type="coiled-coil region" evidence="4">
    <location>
        <begin position="78"/>
        <end position="105"/>
    </location>
</feature>
<dbReference type="Pfam" id="PF25600">
    <property type="entry name" value="TRIM_CC"/>
    <property type="match status" value="1"/>
</dbReference>
<evidence type="ECO:0000259" key="6">
    <source>
        <dbReference type="Pfam" id="PF25600"/>
    </source>
</evidence>
<proteinExistence type="predicted"/>
<evidence type="ECO:0000256" key="3">
    <source>
        <dbReference type="ARBA" id="ARBA00022833"/>
    </source>
</evidence>
<protein>
    <recommendedName>
        <fullName evidence="6">TRIM8/14/16/25/29/45/65 coiled-coil region domain-containing protein</fullName>
    </recommendedName>
</protein>
<dbReference type="InterPro" id="IPR058030">
    <property type="entry name" value="TRIM8/14/16/25/29/45/65_CC"/>
</dbReference>
<dbReference type="Proteomes" id="UP001108240">
    <property type="component" value="Unplaced"/>
</dbReference>
<keyword evidence="5" id="KW-1133">Transmembrane helix</keyword>
<keyword evidence="5" id="KW-0472">Membrane</keyword>
<evidence type="ECO:0000256" key="2">
    <source>
        <dbReference type="ARBA" id="ARBA00022771"/>
    </source>
</evidence>
<accession>A0A9J7Y0D5</accession>
<dbReference type="PANTHER" id="PTHR25465">
    <property type="entry name" value="B-BOX DOMAIN CONTAINING"/>
    <property type="match status" value="1"/>
</dbReference>
<evidence type="ECO:0000256" key="5">
    <source>
        <dbReference type="SAM" id="Phobius"/>
    </source>
</evidence>
<keyword evidence="5" id="KW-0812">Transmembrane</keyword>
<keyword evidence="2" id="KW-0863">Zinc-finger</keyword>
<dbReference type="Ensembl" id="ENSCCRT00000120147.1">
    <property type="protein sequence ID" value="ENSCCRP00000112396.1"/>
    <property type="gene ID" value="ENSCCRG00000060221.1"/>
</dbReference>
<dbReference type="InterPro" id="IPR051051">
    <property type="entry name" value="E3_ubiq-ligase_TRIM/RNF"/>
</dbReference>
<evidence type="ECO:0000313" key="7">
    <source>
        <dbReference type="Ensembl" id="ENSCCRP00000112396.1"/>
    </source>
</evidence>
<keyword evidence="4" id="KW-0175">Coiled coil</keyword>
<keyword evidence="1" id="KW-0479">Metal-binding</keyword>
<feature type="transmembrane region" description="Helical" evidence="5">
    <location>
        <begin position="180"/>
        <end position="204"/>
    </location>
</feature>
<evidence type="ECO:0000256" key="1">
    <source>
        <dbReference type="ARBA" id="ARBA00022723"/>
    </source>
</evidence>
<keyword evidence="8" id="KW-1185">Reference proteome</keyword>
<feature type="coiled-coil region" evidence="4">
    <location>
        <begin position="129"/>
        <end position="156"/>
    </location>
</feature>
<dbReference type="GO" id="GO:0008270">
    <property type="term" value="F:zinc ion binding"/>
    <property type="evidence" value="ECO:0007669"/>
    <property type="project" value="UniProtKB-KW"/>
</dbReference>
<name>A0A9J7Y0D5_CYPCA</name>
<feature type="domain" description="TRIM8/14/16/25/29/45/65 coiled-coil region" evidence="6">
    <location>
        <begin position="78"/>
        <end position="164"/>
    </location>
</feature>
<dbReference type="PANTHER" id="PTHR25465:SF5">
    <property type="entry name" value="E3 UBIQUITIN_ISG15 LIGASE TRIM25-RELATED"/>
    <property type="match status" value="1"/>
</dbReference>
<reference evidence="7" key="1">
    <citation type="submission" date="2025-08" db="UniProtKB">
        <authorList>
            <consortium name="Ensembl"/>
        </authorList>
    </citation>
    <scope>IDENTIFICATION</scope>
</reference>
<sequence length="218" mass="25246">SECWDQEDRKRIYSCPQCRQTFSPRPVLGKNVVFAETEKPKKTKLQAAAVLTSHNSVSTAAAGTEKQSHLEKKKREIIQQRKKDLQELRKTVASHKRSAQSALKDSERIFTQLIRSIEKHHSEVKRLIRDQERAVINRAEKQLERLNKEIAELSETPDDIHLLQVTQIFSNTEDFNKPVFLQRVCAFVFVSVICFWSFSVFLNLQKASLSVLIRLLML</sequence>
<evidence type="ECO:0000256" key="4">
    <source>
        <dbReference type="SAM" id="Coils"/>
    </source>
</evidence>